<dbReference type="EC" id="1.3.1.91" evidence="9"/>
<keyword evidence="6 9" id="KW-0521">NADP</keyword>
<name>A0ABU7LT34_9PROT</name>
<protein>
    <recommendedName>
        <fullName evidence="9">tRNA-dihydrouridine(20/20a) synthase</fullName>
        <ecNumber evidence="9">1.3.1.91</ecNumber>
    </recommendedName>
    <alternativeName>
        <fullName evidence="9">U20-specific dihydrouridine synthase</fullName>
        <shortName evidence="9">U20-specific Dus</shortName>
    </alternativeName>
    <alternativeName>
        <fullName evidence="9">tRNA-dihydrouridine synthase A</fullName>
    </alternativeName>
</protein>
<comment type="catalytic activity">
    <reaction evidence="9">
        <text>5,6-dihydrouridine(20a) in tRNA + NADP(+) = uridine(20a) in tRNA + NADPH + H(+)</text>
        <dbReference type="Rhea" id="RHEA:53344"/>
        <dbReference type="Rhea" id="RHEA-COMP:13535"/>
        <dbReference type="Rhea" id="RHEA-COMP:13536"/>
        <dbReference type="ChEBI" id="CHEBI:15378"/>
        <dbReference type="ChEBI" id="CHEBI:57783"/>
        <dbReference type="ChEBI" id="CHEBI:58349"/>
        <dbReference type="ChEBI" id="CHEBI:65315"/>
        <dbReference type="ChEBI" id="CHEBI:74443"/>
    </reaction>
</comment>
<evidence type="ECO:0000256" key="10">
    <source>
        <dbReference type="PIRNR" id="PIRNR006621"/>
    </source>
</evidence>
<feature type="site" description="Interacts with tRNA; defines subfamily-specific binding signature" evidence="9">
    <location>
        <position position="297"/>
    </location>
</feature>
<feature type="binding site" evidence="9">
    <location>
        <position position="137"/>
    </location>
    <ligand>
        <name>FMN</name>
        <dbReference type="ChEBI" id="CHEBI:58210"/>
    </ligand>
</feature>
<dbReference type="CDD" id="cd02801">
    <property type="entry name" value="DUS_like_FMN"/>
    <property type="match status" value="1"/>
</dbReference>
<sequence>MTARTEPDRRFSVAPMMDWTDRHCRAFHRIMSRHALLYTEMATSAAVTHGDVERLIGFDPAEQPVALQLGGSDPDELARATRIGADLGYCEVNLNVGCPSDRVQSGRFGACLMREPALVADCLDAMQSAVDAPVTLKCRIGVDDQDPEAALPAMLEAVRARGIRTVIIHARKAWLKGLSPKENRTVPPLNYGLIRTMKSDFPEMDIILNGGLETLEMALSEQQGLDGVMLGRAAYHTPWLLADVDRAVYGDTNPVSTPEEAVEAYLPYIEGQLAKGIRLHSITRHMLGLFHGRPGARQWRRTLSEKAVRDGAGLEIVLEALAATRVERVGA</sequence>
<evidence type="ECO:0000256" key="4">
    <source>
        <dbReference type="ARBA" id="ARBA00022643"/>
    </source>
</evidence>
<dbReference type="NCBIfam" id="TIGR00742">
    <property type="entry name" value="yjbN"/>
    <property type="match status" value="1"/>
</dbReference>
<dbReference type="InterPro" id="IPR035587">
    <property type="entry name" value="DUS-like_FMN-bd"/>
</dbReference>
<evidence type="ECO:0000313" key="12">
    <source>
        <dbReference type="EMBL" id="MEE2527080.1"/>
    </source>
</evidence>
<feature type="binding site" evidence="9">
    <location>
        <begin position="231"/>
        <end position="232"/>
    </location>
    <ligand>
        <name>FMN</name>
        <dbReference type="ChEBI" id="CHEBI:58210"/>
    </ligand>
</feature>
<evidence type="ECO:0000256" key="3">
    <source>
        <dbReference type="ARBA" id="ARBA00022630"/>
    </source>
</evidence>
<comment type="function">
    <text evidence="9">Catalyzes the synthesis of 5,6-dihydrouridine (D), a modified base found in the D-loop of most tRNAs, via the reduction of the C5-C6 double bond in target uridines. Specifically modifies U20 and U20a in tRNAs.</text>
</comment>
<evidence type="ECO:0000256" key="1">
    <source>
        <dbReference type="ARBA" id="ARBA00001917"/>
    </source>
</evidence>
<gene>
    <name evidence="9 12" type="primary">dusA</name>
    <name evidence="12" type="ORF">V0U79_11935</name>
</gene>
<evidence type="ECO:0000256" key="6">
    <source>
        <dbReference type="ARBA" id="ARBA00022857"/>
    </source>
</evidence>
<keyword evidence="3 9" id="KW-0285">Flavoprotein</keyword>
<evidence type="ECO:0000256" key="8">
    <source>
        <dbReference type="ARBA" id="ARBA00023002"/>
    </source>
</evidence>
<dbReference type="HAMAP" id="MF_02041">
    <property type="entry name" value="DusA_subfam"/>
    <property type="match status" value="1"/>
</dbReference>
<comment type="similarity">
    <text evidence="10">Belongs to the dus family.</text>
</comment>
<dbReference type="SUPFAM" id="SSF51395">
    <property type="entry name" value="FMN-linked oxidoreductases"/>
    <property type="match status" value="1"/>
</dbReference>
<dbReference type="PANTHER" id="PTHR42907:SF1">
    <property type="entry name" value="FMN-LINKED OXIDOREDUCTASES SUPERFAMILY PROTEIN"/>
    <property type="match status" value="1"/>
</dbReference>
<comment type="catalytic activity">
    <reaction evidence="9">
        <text>5,6-dihydrouridine(20) in tRNA + NADP(+) = uridine(20) in tRNA + NADPH + H(+)</text>
        <dbReference type="Rhea" id="RHEA:53336"/>
        <dbReference type="Rhea" id="RHEA-COMP:13533"/>
        <dbReference type="Rhea" id="RHEA-COMP:13534"/>
        <dbReference type="ChEBI" id="CHEBI:15378"/>
        <dbReference type="ChEBI" id="CHEBI:57783"/>
        <dbReference type="ChEBI" id="CHEBI:58349"/>
        <dbReference type="ChEBI" id="CHEBI:65315"/>
        <dbReference type="ChEBI" id="CHEBI:74443"/>
        <dbReference type="EC" id="1.3.1.91"/>
    </reaction>
</comment>
<keyword evidence="2 9" id="KW-0820">tRNA-binding</keyword>
<keyword evidence="5 9" id="KW-0819">tRNA processing</keyword>
<feature type="site" description="Interacts with tRNA" evidence="9">
    <location>
        <position position="184"/>
    </location>
</feature>
<comment type="caution">
    <text evidence="12">The sequence shown here is derived from an EMBL/GenBank/DDBJ whole genome shotgun (WGS) entry which is preliminary data.</text>
</comment>
<evidence type="ECO:0000313" key="13">
    <source>
        <dbReference type="Proteomes" id="UP001354971"/>
    </source>
</evidence>
<evidence type="ECO:0000256" key="9">
    <source>
        <dbReference type="HAMAP-Rule" id="MF_02041"/>
    </source>
</evidence>
<accession>A0ABU7LT34</accession>
<dbReference type="EMBL" id="JAZDRP010000008">
    <property type="protein sequence ID" value="MEE2527080.1"/>
    <property type="molecule type" value="Genomic_DNA"/>
</dbReference>
<evidence type="ECO:0000256" key="7">
    <source>
        <dbReference type="ARBA" id="ARBA00022884"/>
    </source>
</evidence>
<feature type="binding site" evidence="9">
    <location>
        <begin position="15"/>
        <end position="17"/>
    </location>
    <ligand>
        <name>FMN</name>
        <dbReference type="ChEBI" id="CHEBI:58210"/>
    </ligand>
</feature>
<dbReference type="Gene3D" id="1.20.120.1460">
    <property type="match status" value="1"/>
</dbReference>
<dbReference type="PIRSF" id="PIRSF006621">
    <property type="entry name" value="Dus"/>
    <property type="match status" value="1"/>
</dbReference>
<dbReference type="GO" id="GO:0102264">
    <property type="term" value="F:tRNA-dihydrouridine20 synthase activity"/>
    <property type="evidence" value="ECO:0007669"/>
    <property type="project" value="UniProtKB-EC"/>
</dbReference>
<dbReference type="PANTHER" id="PTHR42907">
    <property type="entry name" value="FMN-LINKED OXIDOREDUCTASES SUPERFAMILY PROTEIN"/>
    <property type="match status" value="1"/>
</dbReference>
<keyword evidence="4 9" id="KW-0288">FMN</keyword>
<dbReference type="InterPro" id="IPR013785">
    <property type="entry name" value="Aldolase_TIM"/>
</dbReference>
<dbReference type="InterPro" id="IPR018517">
    <property type="entry name" value="tRNA_hU_synthase_CS"/>
</dbReference>
<keyword evidence="8 9" id="KW-0560">Oxidoreductase</keyword>
<comment type="catalytic activity">
    <reaction evidence="9">
        <text>5,6-dihydrouridine(20a) in tRNA + NAD(+) = uridine(20a) in tRNA + NADH + H(+)</text>
        <dbReference type="Rhea" id="RHEA:53348"/>
        <dbReference type="Rhea" id="RHEA-COMP:13535"/>
        <dbReference type="Rhea" id="RHEA-COMP:13536"/>
        <dbReference type="ChEBI" id="CHEBI:15378"/>
        <dbReference type="ChEBI" id="CHEBI:57540"/>
        <dbReference type="ChEBI" id="CHEBI:57945"/>
        <dbReference type="ChEBI" id="CHEBI:65315"/>
        <dbReference type="ChEBI" id="CHEBI:74443"/>
    </reaction>
</comment>
<feature type="site" description="Interacts with tRNA; defines subfamily-specific binding signature" evidence="9">
    <location>
        <position position="181"/>
    </location>
</feature>
<feature type="binding site" evidence="9">
    <location>
        <begin position="209"/>
        <end position="211"/>
    </location>
    <ligand>
        <name>FMN</name>
        <dbReference type="ChEBI" id="CHEBI:58210"/>
    </ligand>
</feature>
<dbReference type="Gene3D" id="3.20.20.70">
    <property type="entry name" value="Aldolase class I"/>
    <property type="match status" value="1"/>
</dbReference>
<comment type="catalytic activity">
    <reaction evidence="9">
        <text>5,6-dihydrouridine(20) in tRNA + NAD(+) = uridine(20) in tRNA + NADH + H(+)</text>
        <dbReference type="Rhea" id="RHEA:53340"/>
        <dbReference type="Rhea" id="RHEA-COMP:13533"/>
        <dbReference type="Rhea" id="RHEA-COMP:13534"/>
        <dbReference type="ChEBI" id="CHEBI:15378"/>
        <dbReference type="ChEBI" id="CHEBI:57540"/>
        <dbReference type="ChEBI" id="CHEBI:57945"/>
        <dbReference type="ChEBI" id="CHEBI:65315"/>
        <dbReference type="ChEBI" id="CHEBI:74443"/>
        <dbReference type="EC" id="1.3.1.91"/>
    </reaction>
</comment>
<feature type="active site" description="Proton donor" evidence="9">
    <location>
        <position position="98"/>
    </location>
</feature>
<reference evidence="12 13" key="1">
    <citation type="submission" date="2024-01" db="EMBL/GenBank/DDBJ databases">
        <title>Hyphobacterium bacterium isolated from marine sediment.</title>
        <authorList>
            <person name="Zhao S."/>
        </authorList>
    </citation>
    <scope>NUCLEOTIDE SEQUENCE [LARGE SCALE GENOMIC DNA]</scope>
    <source>
        <strain evidence="13">HN65</strain>
    </source>
</reference>
<evidence type="ECO:0000256" key="5">
    <source>
        <dbReference type="ARBA" id="ARBA00022694"/>
    </source>
</evidence>
<feature type="domain" description="DUS-like FMN-binding" evidence="11">
    <location>
        <begin position="13"/>
        <end position="312"/>
    </location>
</feature>
<evidence type="ECO:0000256" key="2">
    <source>
        <dbReference type="ARBA" id="ARBA00022555"/>
    </source>
</evidence>
<dbReference type="NCBIfam" id="NF008774">
    <property type="entry name" value="PRK11815.1"/>
    <property type="match status" value="1"/>
</dbReference>
<dbReference type="InterPro" id="IPR004653">
    <property type="entry name" value="DusA"/>
</dbReference>
<organism evidence="12 13">
    <name type="scientific">Hyphobacterium lacteum</name>
    <dbReference type="NCBI Taxonomy" id="3116575"/>
    <lineage>
        <taxon>Bacteria</taxon>
        <taxon>Pseudomonadati</taxon>
        <taxon>Pseudomonadota</taxon>
        <taxon>Alphaproteobacteria</taxon>
        <taxon>Maricaulales</taxon>
        <taxon>Maricaulaceae</taxon>
        <taxon>Hyphobacterium</taxon>
    </lineage>
</organism>
<proteinExistence type="inferred from homology"/>
<comment type="similarity">
    <text evidence="9">Belongs to the Dus family. DusA subfamily.</text>
</comment>
<keyword evidence="7 9" id="KW-0694">RNA-binding</keyword>
<feature type="site" description="Interacts with tRNA" evidence="9">
    <location>
        <position position="95"/>
    </location>
</feature>
<dbReference type="RefSeq" id="WP_330199744.1">
    <property type="nucleotide sequence ID" value="NZ_JAZDRP010000008.1"/>
</dbReference>
<keyword evidence="13" id="KW-1185">Reference proteome</keyword>
<dbReference type="Pfam" id="PF01207">
    <property type="entry name" value="Dus"/>
    <property type="match status" value="1"/>
</dbReference>
<comment type="cofactor">
    <cofactor evidence="1 9 10">
        <name>FMN</name>
        <dbReference type="ChEBI" id="CHEBI:58210"/>
    </cofactor>
</comment>
<dbReference type="PROSITE" id="PS01136">
    <property type="entry name" value="UPF0034"/>
    <property type="match status" value="1"/>
</dbReference>
<dbReference type="Proteomes" id="UP001354971">
    <property type="component" value="Unassembled WGS sequence"/>
</dbReference>
<dbReference type="InterPro" id="IPR001269">
    <property type="entry name" value="DUS_fam"/>
</dbReference>
<feature type="binding site" evidence="9">
    <location>
        <position position="169"/>
    </location>
    <ligand>
        <name>FMN</name>
        <dbReference type="ChEBI" id="CHEBI:58210"/>
    </ligand>
</feature>
<evidence type="ECO:0000259" key="11">
    <source>
        <dbReference type="Pfam" id="PF01207"/>
    </source>
</evidence>
<feature type="binding site" evidence="9">
    <location>
        <position position="68"/>
    </location>
    <ligand>
        <name>FMN</name>
        <dbReference type="ChEBI" id="CHEBI:58210"/>
    </ligand>
</feature>
<feature type="site" description="Interacts with tRNA; defines subfamily-specific binding signature" evidence="9">
    <location>
        <position position="300"/>
    </location>
</feature>